<evidence type="ECO:0000256" key="1">
    <source>
        <dbReference type="SAM" id="MobiDB-lite"/>
    </source>
</evidence>
<dbReference type="EMBL" id="MGFG01000033">
    <property type="protein sequence ID" value="OGM00321.1"/>
    <property type="molecule type" value="Genomic_DNA"/>
</dbReference>
<organism evidence="2 3">
    <name type="scientific">Candidatus Uhrbacteria bacterium RIFOXYC2_FULL_47_19</name>
    <dbReference type="NCBI Taxonomy" id="1802424"/>
    <lineage>
        <taxon>Bacteria</taxon>
        <taxon>Candidatus Uhriibacteriota</taxon>
    </lineage>
</organism>
<evidence type="ECO:0000313" key="3">
    <source>
        <dbReference type="Proteomes" id="UP000176988"/>
    </source>
</evidence>
<evidence type="ECO:0000313" key="2">
    <source>
        <dbReference type="EMBL" id="OGM00321.1"/>
    </source>
</evidence>
<dbReference type="STRING" id="1802424.A2480_03505"/>
<dbReference type="Proteomes" id="UP000176988">
    <property type="component" value="Unassembled WGS sequence"/>
</dbReference>
<accession>A0A1F7WBX3</accession>
<proteinExistence type="predicted"/>
<protein>
    <submittedName>
        <fullName evidence="2">Uncharacterized protein</fullName>
    </submittedName>
</protein>
<reference evidence="2 3" key="1">
    <citation type="journal article" date="2016" name="Nat. Commun.">
        <title>Thousands of microbial genomes shed light on interconnected biogeochemical processes in an aquifer system.</title>
        <authorList>
            <person name="Anantharaman K."/>
            <person name="Brown C.T."/>
            <person name="Hug L.A."/>
            <person name="Sharon I."/>
            <person name="Castelle C.J."/>
            <person name="Probst A.J."/>
            <person name="Thomas B.C."/>
            <person name="Singh A."/>
            <person name="Wilkins M.J."/>
            <person name="Karaoz U."/>
            <person name="Brodie E.L."/>
            <person name="Williams K.H."/>
            <person name="Hubbard S.S."/>
            <person name="Banfield J.F."/>
        </authorList>
    </citation>
    <scope>NUCLEOTIDE SEQUENCE [LARGE SCALE GENOMIC DNA]</scope>
</reference>
<feature type="region of interest" description="Disordered" evidence="1">
    <location>
        <begin position="257"/>
        <end position="280"/>
    </location>
</feature>
<name>A0A1F7WBX3_9BACT</name>
<gene>
    <name evidence="2" type="ORF">A2480_03505</name>
</gene>
<dbReference type="AlphaFoldDB" id="A0A1F7WBX3"/>
<sequence>MANTIMEIKQNEMSATLRSLGEAGATTDHSDWMRGRGNAALLVQFIDQQRGLSEKNSYETSVELQLTALRRANDEEKWGLTEDDFARLASSAPTWPKGKSAYRSFRIRFGEGDEGVAKTFEAHYARIQHVFGEGRYWRWEHLHSGKVEYNGKPVERLRLLNGNHTHKAVIEWVVVDLDTHRNRESITAVRGSKSLADEILVIAWMFPDMIRAIDYDKLPGLFAAGYEVNVPEYGGEAWQNVVIVLFYRDDCQVDVSTSDHSDDSSDYSVPVFRESPALGT</sequence>
<comment type="caution">
    <text evidence="2">The sequence shown here is derived from an EMBL/GenBank/DDBJ whole genome shotgun (WGS) entry which is preliminary data.</text>
</comment>